<reference evidence="2" key="1">
    <citation type="journal article" date="2021" name="Proc. Natl. Acad. Sci. U.S.A.">
        <title>A Catalog of Tens of Thousands of Viruses from Human Metagenomes Reveals Hidden Associations with Chronic Diseases.</title>
        <authorList>
            <person name="Tisza M.J."/>
            <person name="Buck C.B."/>
        </authorList>
    </citation>
    <scope>NUCLEOTIDE SEQUENCE</scope>
    <source>
        <strain evidence="2">CtKS020</strain>
    </source>
</reference>
<dbReference type="EMBL" id="BK015730">
    <property type="protein sequence ID" value="DAE22252.1"/>
    <property type="molecule type" value="Genomic_DNA"/>
</dbReference>
<evidence type="ECO:0000256" key="1">
    <source>
        <dbReference type="SAM" id="Phobius"/>
    </source>
</evidence>
<accession>A0A8S5QUD9</accession>
<name>A0A8S5QUD9_9CAUD</name>
<protein>
    <submittedName>
        <fullName evidence="2">Holin</fullName>
    </submittedName>
</protein>
<feature type="transmembrane region" description="Helical" evidence="1">
    <location>
        <begin position="6"/>
        <end position="24"/>
    </location>
</feature>
<sequence>MDKVYIGLAIVAIAALILAAYKVFGLDRIRHWLLWAVTQAEAEYGEKTGKLKLAYVYELFTNKFPKLQAIVPFALFSKLVDAALVAMKAMLENKNIADIVKGEEAKHCGYSV</sequence>
<proteinExistence type="predicted"/>
<keyword evidence="1" id="KW-1133">Transmembrane helix</keyword>
<evidence type="ECO:0000313" key="2">
    <source>
        <dbReference type="EMBL" id="DAE22252.1"/>
    </source>
</evidence>
<keyword evidence="1" id="KW-0812">Transmembrane</keyword>
<keyword evidence="1" id="KW-0472">Membrane</keyword>
<organism evidence="2">
    <name type="scientific">Podoviridae sp. ctKS020</name>
    <dbReference type="NCBI Taxonomy" id="2826552"/>
    <lineage>
        <taxon>Viruses</taxon>
        <taxon>Duplodnaviria</taxon>
        <taxon>Heunggongvirae</taxon>
        <taxon>Uroviricota</taxon>
        <taxon>Caudoviricetes</taxon>
    </lineage>
</organism>